<protein>
    <submittedName>
        <fullName evidence="9">C-type cytochrome</fullName>
    </submittedName>
</protein>
<dbReference type="PANTHER" id="PTHR33751">
    <property type="entry name" value="CBB3-TYPE CYTOCHROME C OXIDASE SUBUNIT FIXP"/>
    <property type="match status" value="1"/>
</dbReference>
<evidence type="ECO:0000256" key="7">
    <source>
        <dbReference type="SAM" id="SignalP"/>
    </source>
</evidence>
<evidence type="ECO:0000256" key="5">
    <source>
        <dbReference type="ARBA" id="ARBA00023004"/>
    </source>
</evidence>
<keyword evidence="4" id="KW-0249">Electron transport</keyword>
<sequence>MKKRFNVKTVALSTALLGSAVFLAGCSGDTEEAKTAAAPAAEQNTMDVKQPVPVAAPKAALQPAPAPAPVAEVPAAVEEKVEEVKEVVAAVAAPSGEKAYATCVGCHGAKGEGGVGPRLNNQTVDDVVAKLEKYKAGEQVGPMTGMMAPMAAGLSAEDMKVIAEYVTTL</sequence>
<gene>
    <name evidence="9" type="ORF">NR989_06710</name>
</gene>
<keyword evidence="10" id="KW-1185">Reference proteome</keyword>
<dbReference type="Proteomes" id="UP001222275">
    <property type="component" value="Chromosome"/>
</dbReference>
<proteinExistence type="predicted"/>
<dbReference type="PANTHER" id="PTHR33751:SF9">
    <property type="entry name" value="CYTOCHROME C4"/>
    <property type="match status" value="1"/>
</dbReference>
<dbReference type="PROSITE" id="PS51257">
    <property type="entry name" value="PROKAR_LIPOPROTEIN"/>
    <property type="match status" value="1"/>
</dbReference>
<keyword evidence="5 6" id="KW-0408">Iron</keyword>
<evidence type="ECO:0000256" key="2">
    <source>
        <dbReference type="ARBA" id="ARBA00022617"/>
    </source>
</evidence>
<evidence type="ECO:0000256" key="4">
    <source>
        <dbReference type="ARBA" id="ARBA00022982"/>
    </source>
</evidence>
<keyword evidence="7" id="KW-0732">Signal</keyword>
<dbReference type="Pfam" id="PF00034">
    <property type="entry name" value="Cytochrom_C"/>
    <property type="match status" value="1"/>
</dbReference>
<dbReference type="InterPro" id="IPR009056">
    <property type="entry name" value="Cyt_c-like_dom"/>
</dbReference>
<evidence type="ECO:0000313" key="10">
    <source>
        <dbReference type="Proteomes" id="UP001222275"/>
    </source>
</evidence>
<evidence type="ECO:0000256" key="1">
    <source>
        <dbReference type="ARBA" id="ARBA00022448"/>
    </source>
</evidence>
<evidence type="ECO:0000256" key="6">
    <source>
        <dbReference type="PROSITE-ProRule" id="PRU00433"/>
    </source>
</evidence>
<organism evidence="9 10">
    <name type="scientific">Thiomicrorhabdus lithotrophica</name>
    <dbReference type="NCBI Taxonomy" id="2949997"/>
    <lineage>
        <taxon>Bacteria</taxon>
        <taxon>Pseudomonadati</taxon>
        <taxon>Pseudomonadota</taxon>
        <taxon>Gammaproteobacteria</taxon>
        <taxon>Thiotrichales</taxon>
        <taxon>Piscirickettsiaceae</taxon>
        <taxon>Thiomicrorhabdus</taxon>
    </lineage>
</organism>
<accession>A0ABY8C6V2</accession>
<reference evidence="9 10" key="1">
    <citation type="submission" date="2022-06" db="EMBL/GenBank/DDBJ databases">
        <title>Thiomicrohabdus sp. nov, an obligately chemolithoautotrophic, sulfur-oxidizing bacterium isolated from beach of Guanyin Mountain. Amoy.</title>
        <authorList>
            <person name="Zhu H."/>
        </authorList>
    </citation>
    <scope>NUCLEOTIDE SEQUENCE [LARGE SCALE GENOMIC DNA]</scope>
    <source>
        <strain evidence="9 10">XGS-01</strain>
    </source>
</reference>
<dbReference type="RefSeq" id="WP_275593962.1">
    <property type="nucleotide sequence ID" value="NZ_CP102381.1"/>
</dbReference>
<keyword evidence="3 6" id="KW-0479">Metal-binding</keyword>
<name>A0ABY8C6V2_9GAMM</name>
<feature type="signal peptide" evidence="7">
    <location>
        <begin position="1"/>
        <end position="24"/>
    </location>
</feature>
<feature type="chain" id="PRO_5045387233" evidence="7">
    <location>
        <begin position="25"/>
        <end position="169"/>
    </location>
</feature>
<dbReference type="Gene3D" id="1.10.760.10">
    <property type="entry name" value="Cytochrome c-like domain"/>
    <property type="match status" value="1"/>
</dbReference>
<keyword evidence="2 6" id="KW-0349">Heme</keyword>
<dbReference type="PROSITE" id="PS51007">
    <property type="entry name" value="CYTC"/>
    <property type="match status" value="1"/>
</dbReference>
<dbReference type="EMBL" id="CP102381">
    <property type="protein sequence ID" value="WEJ61703.1"/>
    <property type="molecule type" value="Genomic_DNA"/>
</dbReference>
<dbReference type="SUPFAM" id="SSF46626">
    <property type="entry name" value="Cytochrome c"/>
    <property type="match status" value="1"/>
</dbReference>
<evidence type="ECO:0000313" key="9">
    <source>
        <dbReference type="EMBL" id="WEJ61703.1"/>
    </source>
</evidence>
<evidence type="ECO:0000256" key="3">
    <source>
        <dbReference type="ARBA" id="ARBA00022723"/>
    </source>
</evidence>
<feature type="domain" description="Cytochrome c" evidence="8">
    <location>
        <begin position="91"/>
        <end position="169"/>
    </location>
</feature>
<keyword evidence="1" id="KW-0813">Transport</keyword>
<evidence type="ECO:0000259" key="8">
    <source>
        <dbReference type="PROSITE" id="PS51007"/>
    </source>
</evidence>
<dbReference type="InterPro" id="IPR050597">
    <property type="entry name" value="Cytochrome_c_Oxidase_Subunit"/>
</dbReference>
<dbReference type="InterPro" id="IPR036909">
    <property type="entry name" value="Cyt_c-like_dom_sf"/>
</dbReference>